<feature type="transmembrane region" description="Helical" evidence="1">
    <location>
        <begin position="82"/>
        <end position="115"/>
    </location>
</feature>
<feature type="transmembrane region" description="Helical" evidence="1">
    <location>
        <begin position="42"/>
        <end position="61"/>
    </location>
</feature>
<name>A0A1M5EH08_9GAMM</name>
<dbReference type="EMBL" id="FQVF01000011">
    <property type="protein sequence ID" value="SHF78342.1"/>
    <property type="molecule type" value="Genomic_DNA"/>
</dbReference>
<dbReference type="RefSeq" id="WP_072840154.1">
    <property type="nucleotide sequence ID" value="NZ_FQVF01000011.1"/>
</dbReference>
<feature type="transmembrane region" description="Helical" evidence="1">
    <location>
        <begin position="12"/>
        <end position="30"/>
    </location>
</feature>
<dbReference type="Pfam" id="PF07331">
    <property type="entry name" value="TctB"/>
    <property type="match status" value="1"/>
</dbReference>
<gene>
    <name evidence="3" type="ORF">SAMN02745753_02635</name>
</gene>
<proteinExistence type="predicted"/>
<feature type="domain" description="DUF1468" evidence="2">
    <location>
        <begin position="17"/>
        <end position="149"/>
    </location>
</feature>
<reference evidence="4" key="1">
    <citation type="submission" date="2016-11" db="EMBL/GenBank/DDBJ databases">
        <authorList>
            <person name="Varghese N."/>
            <person name="Submissions S."/>
        </authorList>
    </citation>
    <scope>NUCLEOTIDE SEQUENCE [LARGE SCALE GENOMIC DNA]</scope>
    <source>
        <strain evidence="4">DSM 16579</strain>
    </source>
</reference>
<evidence type="ECO:0000259" key="2">
    <source>
        <dbReference type="Pfam" id="PF07331"/>
    </source>
</evidence>
<keyword evidence="1" id="KW-0812">Transmembrane</keyword>
<protein>
    <submittedName>
        <fullName evidence="3">Tripartite tricarboxylate transporter TctB family protein</fullName>
    </submittedName>
</protein>
<evidence type="ECO:0000256" key="1">
    <source>
        <dbReference type="SAM" id="Phobius"/>
    </source>
</evidence>
<dbReference type="STRING" id="1122206.SAMN02745753_02635"/>
<sequence length="170" mass="18994">MNHPTSRRPGELLFNLLVLIASLFLFWQAYAIAQFSSLSSSGALPLAATSIMVISACLVLIKTIRLPLEPHVRFIRHIFPPIIGIVMALILMFAVMLEPIGFILSAAIFLFIAMTFLHRKGWVVSLGLTLVSLALVYCVFRLIFKVILPEGIIPEREIMAVISHWFSANF</sequence>
<keyword evidence="1" id="KW-0472">Membrane</keyword>
<keyword evidence="4" id="KW-1185">Reference proteome</keyword>
<accession>A0A1M5EH08</accession>
<keyword evidence="1" id="KW-1133">Transmembrane helix</keyword>
<feature type="transmembrane region" description="Helical" evidence="1">
    <location>
        <begin position="121"/>
        <end position="144"/>
    </location>
</feature>
<dbReference type="InterPro" id="IPR009936">
    <property type="entry name" value="DUF1468"/>
</dbReference>
<dbReference type="Proteomes" id="UP000184517">
    <property type="component" value="Unassembled WGS sequence"/>
</dbReference>
<dbReference type="AlphaFoldDB" id="A0A1M5EH08"/>
<organism evidence="3 4">
    <name type="scientific">Marinomonas polaris DSM 16579</name>
    <dbReference type="NCBI Taxonomy" id="1122206"/>
    <lineage>
        <taxon>Bacteria</taxon>
        <taxon>Pseudomonadati</taxon>
        <taxon>Pseudomonadota</taxon>
        <taxon>Gammaproteobacteria</taxon>
        <taxon>Oceanospirillales</taxon>
        <taxon>Oceanospirillaceae</taxon>
        <taxon>Marinomonas</taxon>
    </lineage>
</organism>
<dbReference type="OrthoDB" id="8907787at2"/>
<evidence type="ECO:0000313" key="3">
    <source>
        <dbReference type="EMBL" id="SHF78342.1"/>
    </source>
</evidence>
<evidence type="ECO:0000313" key="4">
    <source>
        <dbReference type="Proteomes" id="UP000184517"/>
    </source>
</evidence>